<accession>A0A0U1QML8</accession>
<dbReference type="AlphaFoldDB" id="A0A0U1QML8"/>
<dbReference type="Proteomes" id="UP000035553">
    <property type="component" value="Unassembled WGS sequence"/>
</dbReference>
<keyword evidence="2" id="KW-1185">Reference proteome</keyword>
<dbReference type="RefSeq" id="WP_010027102.1">
    <property type="nucleotide sequence ID" value="NZ_AFVQ02000142.1"/>
</dbReference>
<dbReference type="STRING" id="1069536.SINU_10450"/>
<protein>
    <recommendedName>
        <fullName evidence="3">FeoB-associated Cys-rich membrane protein</fullName>
    </recommendedName>
</protein>
<evidence type="ECO:0000313" key="2">
    <source>
        <dbReference type="Proteomes" id="UP000035553"/>
    </source>
</evidence>
<comment type="caution">
    <text evidence="1">The sequence shown here is derived from an EMBL/GenBank/DDBJ whole genome shotgun (WGS) entry which is preliminary data.</text>
</comment>
<gene>
    <name evidence="1" type="ORF">SINU_10450</name>
</gene>
<dbReference type="EMBL" id="AFVQ02000142">
    <property type="protein sequence ID" value="KLI02002.1"/>
    <property type="molecule type" value="Genomic_DNA"/>
</dbReference>
<name>A0A0U1QML8_9BACL</name>
<organism evidence="1 2">
    <name type="scientific">Sporolactobacillus inulinus CASD</name>
    <dbReference type="NCBI Taxonomy" id="1069536"/>
    <lineage>
        <taxon>Bacteria</taxon>
        <taxon>Bacillati</taxon>
        <taxon>Bacillota</taxon>
        <taxon>Bacilli</taxon>
        <taxon>Bacillales</taxon>
        <taxon>Sporolactobacillaceae</taxon>
        <taxon>Sporolactobacillus</taxon>
    </lineage>
</organism>
<sequence length="72" mass="8039">MNSQTLIVLILLLVLFALAIRHAIKSKGSCTDCGLSGNCPIKDLRRSAALNQGKPVHIQKLKRSELREMIRR</sequence>
<proteinExistence type="predicted"/>
<reference evidence="1 2" key="1">
    <citation type="journal article" date="2011" name="J. Bacteriol.">
        <title>Draft genome sequence of Sporolactobacillus inulinus strain CASD, an efficient D-lactic acid-producing bacterium with high-concentration lactate tolerance capability.</title>
        <authorList>
            <person name="Yu B."/>
            <person name="Su F."/>
            <person name="Wang L."/>
            <person name="Xu K."/>
            <person name="Zhao B."/>
            <person name="Xu P."/>
        </authorList>
    </citation>
    <scope>NUCLEOTIDE SEQUENCE [LARGE SCALE GENOMIC DNA]</scope>
    <source>
        <strain evidence="1 2">CASD</strain>
    </source>
</reference>
<evidence type="ECO:0008006" key="3">
    <source>
        <dbReference type="Google" id="ProtNLM"/>
    </source>
</evidence>
<evidence type="ECO:0000313" key="1">
    <source>
        <dbReference type="EMBL" id="KLI02002.1"/>
    </source>
</evidence>